<evidence type="ECO:0000313" key="2">
    <source>
        <dbReference type="Proteomes" id="UP000016714"/>
    </source>
</evidence>
<proteinExistence type="predicted"/>
<reference evidence="1 2" key="1">
    <citation type="journal article" date="2015" name="Genome Announc.">
        <title>Complete genome sequence of Vibrio alginolyticus ATCC 17749.</title>
        <authorList>
            <person name="Liu X.F."/>
            <person name="Cao Y."/>
            <person name="Zhang H.L."/>
            <person name="Chen Y.J."/>
            <person name="Hu C.J."/>
        </authorList>
    </citation>
    <scope>NUCLEOTIDE SEQUENCE [LARGE SCALE GENOMIC DNA]</scope>
    <source>
        <strain evidence="2">ATCC 17749 / DSM 2171 / NBRC 15630 / NCIMB 1903 / NCTC 12160 / XII-53</strain>
    </source>
</reference>
<protein>
    <submittedName>
        <fullName evidence="1">Uncharacterized protein</fullName>
    </submittedName>
</protein>
<evidence type="ECO:0000313" key="1">
    <source>
        <dbReference type="EMBL" id="AGV15981.1"/>
    </source>
</evidence>
<dbReference type="KEGG" id="vag:N646_0148"/>
<dbReference type="HOGENOM" id="CLU_3086004_0_0_6"/>
<gene>
    <name evidence="1" type="ORF">N646_0148</name>
</gene>
<dbReference type="EMBL" id="CP006718">
    <property type="protein sequence ID" value="AGV15981.1"/>
    <property type="molecule type" value="Genomic_DNA"/>
</dbReference>
<name>A0A2I3BYR2_VIBAX</name>
<dbReference type="Proteomes" id="UP000016714">
    <property type="component" value="Chromosome 1"/>
</dbReference>
<accession>A0A2I3BYR2</accession>
<dbReference type="AlphaFoldDB" id="A0A2I3BYR2"/>
<sequence length="52" mass="5826">MAVEAVENNTNSQRIAFTAIKLSSLLYKLCGVIHLAIWLELKLIDGAPWLEQ</sequence>
<organism evidence="1 2">
    <name type="scientific">Vibrio alginolyticus (strain ATCC 17749 / DSM 2171 / NBRC 15630 / NCIMB 1903 / NCTC 12160 / XII-53)</name>
    <dbReference type="NCBI Taxonomy" id="1219076"/>
    <lineage>
        <taxon>Bacteria</taxon>
        <taxon>Pseudomonadati</taxon>
        <taxon>Pseudomonadota</taxon>
        <taxon>Gammaproteobacteria</taxon>
        <taxon>Vibrionales</taxon>
        <taxon>Vibrionaceae</taxon>
        <taxon>Vibrio</taxon>
    </lineage>
</organism>